<evidence type="ECO:0000313" key="5">
    <source>
        <dbReference type="Proteomes" id="UP001321861"/>
    </source>
</evidence>
<dbReference type="Pfam" id="PF15983">
    <property type="entry name" value="DUF4767"/>
    <property type="match status" value="1"/>
</dbReference>
<dbReference type="InterPro" id="IPR031927">
    <property type="entry name" value="DUF4767"/>
</dbReference>
<proteinExistence type="predicted"/>
<protein>
    <recommendedName>
        <fullName evidence="3">DUF4767 domain-containing protein</fullName>
    </recommendedName>
</protein>
<evidence type="ECO:0000259" key="3">
    <source>
        <dbReference type="Pfam" id="PF15983"/>
    </source>
</evidence>
<feature type="signal peptide" evidence="2">
    <location>
        <begin position="1"/>
        <end position="22"/>
    </location>
</feature>
<feature type="region of interest" description="Disordered" evidence="1">
    <location>
        <begin position="22"/>
        <end position="123"/>
    </location>
</feature>
<reference evidence="4 5" key="1">
    <citation type="journal article" date="2023" name="Microbiol. Spectr.">
        <title>Symbiosis of Carpenter Bees with Uncharacterized Lactic Acid Bacteria Showing NAD Auxotrophy.</title>
        <authorList>
            <person name="Kawasaki S."/>
            <person name="Ozawa K."/>
            <person name="Mori T."/>
            <person name="Yamamoto A."/>
            <person name="Ito M."/>
            <person name="Ohkuma M."/>
            <person name="Sakamoto M."/>
            <person name="Matsutani M."/>
        </authorList>
    </citation>
    <scope>NUCLEOTIDE SEQUENCE [LARGE SCALE GENOMIC DNA]</scope>
    <source>
        <strain evidence="4 5">XA3</strain>
    </source>
</reference>
<organism evidence="4 5">
    <name type="scientific">Xylocopilactobacillus apicola</name>
    <dbReference type="NCBI Taxonomy" id="2932184"/>
    <lineage>
        <taxon>Bacteria</taxon>
        <taxon>Bacillati</taxon>
        <taxon>Bacillota</taxon>
        <taxon>Bacilli</taxon>
        <taxon>Lactobacillales</taxon>
        <taxon>Lactobacillaceae</taxon>
        <taxon>Xylocopilactobacillus</taxon>
    </lineage>
</organism>
<keyword evidence="5" id="KW-1185">Reference proteome</keyword>
<keyword evidence="2" id="KW-0732">Signal</keyword>
<feature type="chain" id="PRO_5043762213" description="DUF4767 domain-containing protein" evidence="2">
    <location>
        <begin position="23"/>
        <end position="254"/>
    </location>
</feature>
<dbReference type="AlphaFoldDB" id="A0AAU9DI33"/>
<accession>A0AAU9DI33</accession>
<evidence type="ECO:0000256" key="1">
    <source>
        <dbReference type="SAM" id="MobiDB-lite"/>
    </source>
</evidence>
<feature type="compositionally biased region" description="Low complexity" evidence="1">
    <location>
        <begin position="66"/>
        <end position="98"/>
    </location>
</feature>
<dbReference type="EMBL" id="AP026802">
    <property type="protein sequence ID" value="BDR57991.1"/>
    <property type="molecule type" value="Genomic_DNA"/>
</dbReference>
<feature type="domain" description="DUF4767" evidence="3">
    <location>
        <begin position="119"/>
        <end position="252"/>
    </location>
</feature>
<evidence type="ECO:0000313" key="4">
    <source>
        <dbReference type="EMBL" id="BDR57991.1"/>
    </source>
</evidence>
<name>A0AAU9DI33_9LACO</name>
<feature type="compositionally biased region" description="Low complexity" evidence="1">
    <location>
        <begin position="24"/>
        <end position="42"/>
    </location>
</feature>
<dbReference type="Proteomes" id="UP001321861">
    <property type="component" value="Chromosome"/>
</dbReference>
<dbReference type="RefSeq" id="WP_317635915.1">
    <property type="nucleotide sequence ID" value="NZ_AP026802.1"/>
</dbReference>
<sequence length="254" mass="27403">MRKFKGALTSLMLLGALTTAVGCSSKSSAESKSSSQSSSSTKKSVKKTSSKKKKAAAKKSSEVPKEASASSEPSQVNPSEAQTTQAQSAAVTQVATSQPASQPVRATPVEKAQPQKSSALWSDEKNQRLSAFMKKWQAEMGQTYVATYDGQEVNHYGFIFPADINNQNLRERVTLNGQPINLTWSNNGNNGSEYQVVAAAIRQPVSMHMITYLFTLHNGKPAVYYTPTTNGGILRLFDTENAVLQNGFANIINS</sequence>
<dbReference type="PROSITE" id="PS51257">
    <property type="entry name" value="PROKAR_LIPOPROTEIN"/>
    <property type="match status" value="1"/>
</dbReference>
<feature type="compositionally biased region" description="Basic residues" evidence="1">
    <location>
        <begin position="43"/>
        <end position="57"/>
    </location>
</feature>
<gene>
    <name evidence="4" type="ORF">XA3_04320</name>
</gene>
<evidence type="ECO:0000256" key="2">
    <source>
        <dbReference type="SAM" id="SignalP"/>
    </source>
</evidence>
<dbReference type="KEGG" id="xap:XA3_04320"/>